<dbReference type="AlphaFoldDB" id="A0A4Y7PJJ8"/>
<reference evidence="2 3" key="1">
    <citation type="submission" date="2018-06" db="EMBL/GenBank/DDBJ databases">
        <title>A transcriptomic atlas of mushroom development highlights an independent origin of complex multicellularity.</title>
        <authorList>
            <consortium name="DOE Joint Genome Institute"/>
            <person name="Krizsan K."/>
            <person name="Almasi E."/>
            <person name="Merenyi Z."/>
            <person name="Sahu N."/>
            <person name="Viragh M."/>
            <person name="Koszo T."/>
            <person name="Mondo S."/>
            <person name="Kiss B."/>
            <person name="Balint B."/>
            <person name="Kues U."/>
            <person name="Barry K."/>
            <person name="Hegedus J.C."/>
            <person name="Henrissat B."/>
            <person name="Johnson J."/>
            <person name="Lipzen A."/>
            <person name="Ohm R."/>
            <person name="Nagy I."/>
            <person name="Pangilinan J."/>
            <person name="Yan J."/>
            <person name="Xiong Y."/>
            <person name="Grigoriev I.V."/>
            <person name="Hibbett D.S."/>
            <person name="Nagy L.G."/>
        </authorList>
    </citation>
    <scope>NUCLEOTIDE SEQUENCE [LARGE SCALE GENOMIC DNA]</scope>
    <source>
        <strain evidence="2 3">SZMC22713</strain>
    </source>
</reference>
<keyword evidence="3" id="KW-1185">Reference proteome</keyword>
<evidence type="ECO:0000256" key="1">
    <source>
        <dbReference type="SAM" id="MobiDB-lite"/>
    </source>
</evidence>
<proteinExistence type="predicted"/>
<dbReference type="OrthoDB" id="3261836at2759"/>
<organism evidence="2 3">
    <name type="scientific">Rickenella mellea</name>
    <dbReference type="NCBI Taxonomy" id="50990"/>
    <lineage>
        <taxon>Eukaryota</taxon>
        <taxon>Fungi</taxon>
        <taxon>Dikarya</taxon>
        <taxon>Basidiomycota</taxon>
        <taxon>Agaricomycotina</taxon>
        <taxon>Agaricomycetes</taxon>
        <taxon>Hymenochaetales</taxon>
        <taxon>Rickenellaceae</taxon>
        <taxon>Rickenella</taxon>
    </lineage>
</organism>
<accession>A0A4Y7PJJ8</accession>
<dbReference type="VEuPathDB" id="FungiDB:BD410DRAFT_796446"/>
<feature type="compositionally biased region" description="Basic and acidic residues" evidence="1">
    <location>
        <begin position="1"/>
        <end position="20"/>
    </location>
</feature>
<gene>
    <name evidence="2" type="ORF">BD410DRAFT_796446</name>
</gene>
<protein>
    <submittedName>
        <fullName evidence="2">Uncharacterized protein</fullName>
    </submittedName>
</protein>
<evidence type="ECO:0000313" key="3">
    <source>
        <dbReference type="Proteomes" id="UP000294933"/>
    </source>
</evidence>
<sequence length="279" mass="31261">MHSERDFNPRDWRAEPDTNRLDGFGRQSVISDEPSMTPGMSLTGGFSSSTVTSFPNIRGPNLNKLTKVYYRLLTISSGPYSSMYPIHADDPSLAFLYAEHVPPPGLADNYITFICTREQVHKSRVRMFISVRAIGAGMHEAEYEAVEPTDKISLLEGGRGLTEEDPLRISINLPPGGDKQEAFRPLPLWVEGRRVAAVAGSHGCSMFWTCLSATARYMVVCPTTCPKSFCGCFRTCWIETWSFGNPAVYESRPDNKLFCCCCWACDCNSGEERRRTLRR</sequence>
<name>A0A4Y7PJJ8_9AGAM</name>
<dbReference type="Proteomes" id="UP000294933">
    <property type="component" value="Unassembled WGS sequence"/>
</dbReference>
<evidence type="ECO:0000313" key="2">
    <source>
        <dbReference type="EMBL" id="TDL15395.1"/>
    </source>
</evidence>
<feature type="region of interest" description="Disordered" evidence="1">
    <location>
        <begin position="1"/>
        <end position="36"/>
    </location>
</feature>
<dbReference type="EMBL" id="ML170277">
    <property type="protein sequence ID" value="TDL15395.1"/>
    <property type="molecule type" value="Genomic_DNA"/>
</dbReference>